<reference evidence="2" key="2">
    <citation type="submission" date="2023-06" db="EMBL/GenBank/DDBJ databases">
        <authorList>
            <person name="Lucena T."/>
            <person name="Sun Q."/>
        </authorList>
    </citation>
    <scope>NUCLEOTIDE SEQUENCE</scope>
    <source>
        <strain evidence="2">CECT 8869</strain>
    </source>
</reference>
<evidence type="ECO:0000256" key="1">
    <source>
        <dbReference type="SAM" id="MobiDB-lite"/>
    </source>
</evidence>
<gene>
    <name evidence="2" type="ORF">Q2T41_14805</name>
</gene>
<keyword evidence="3" id="KW-1185">Reference proteome</keyword>
<accession>A0ABT8RU51</accession>
<reference evidence="2" key="1">
    <citation type="journal article" date="2014" name="Int. J. Syst. Evol. Microbiol.">
        <title>Complete genome of a new Firmicutes species belonging to the dominant human colonic microbiota ('Ruminococcus bicirculans') reveals two chromosomes and a selective capacity to utilize plant glucans.</title>
        <authorList>
            <consortium name="NISC Comparative Sequencing Program"/>
            <person name="Wegmann U."/>
            <person name="Louis P."/>
            <person name="Goesmann A."/>
            <person name="Henrissat B."/>
            <person name="Duncan S.H."/>
            <person name="Flint H.J."/>
        </authorList>
    </citation>
    <scope>NUCLEOTIDE SEQUENCE</scope>
    <source>
        <strain evidence="2">CECT 8869</strain>
    </source>
</reference>
<protein>
    <submittedName>
        <fullName evidence="2">Uncharacterized protein</fullName>
    </submittedName>
</protein>
<proteinExistence type="predicted"/>
<evidence type="ECO:0000313" key="2">
    <source>
        <dbReference type="EMBL" id="MDO1513929.1"/>
    </source>
</evidence>
<dbReference type="EMBL" id="JAUKUC010000001">
    <property type="protein sequence ID" value="MDO1513929.1"/>
    <property type="molecule type" value="Genomic_DNA"/>
</dbReference>
<dbReference type="RefSeq" id="WP_304436708.1">
    <property type="nucleotide sequence ID" value="NZ_JAUKUC010000001.1"/>
</dbReference>
<dbReference type="Proteomes" id="UP001168579">
    <property type="component" value="Unassembled WGS sequence"/>
</dbReference>
<evidence type="ECO:0000313" key="3">
    <source>
        <dbReference type="Proteomes" id="UP001168579"/>
    </source>
</evidence>
<sequence length="135" mass="16237">MDSNQENKSLMIFIIFLILLFLASCGPVVLSTRIGEPPPPWFYPNRLEVVRYVYFPEYSFYYDLTARTYIYLDGGVWVRRNVLPVRYRNINLNRARYERIRNYNDDNIRSYHQENNANRGRSNRTASRSNTRRNL</sequence>
<feature type="region of interest" description="Disordered" evidence="1">
    <location>
        <begin position="111"/>
        <end position="135"/>
    </location>
</feature>
<feature type="compositionally biased region" description="Low complexity" evidence="1">
    <location>
        <begin position="115"/>
        <end position="129"/>
    </location>
</feature>
<organism evidence="2 3">
    <name type="scientific">Maribacter confluentis</name>
    <dbReference type="NCBI Taxonomy" id="1656093"/>
    <lineage>
        <taxon>Bacteria</taxon>
        <taxon>Pseudomonadati</taxon>
        <taxon>Bacteroidota</taxon>
        <taxon>Flavobacteriia</taxon>
        <taxon>Flavobacteriales</taxon>
        <taxon>Flavobacteriaceae</taxon>
        <taxon>Maribacter</taxon>
    </lineage>
</organism>
<comment type="caution">
    <text evidence="2">The sequence shown here is derived from an EMBL/GenBank/DDBJ whole genome shotgun (WGS) entry which is preliminary data.</text>
</comment>
<name>A0ABT8RU51_9FLAO</name>